<evidence type="ECO:0000256" key="5">
    <source>
        <dbReference type="ARBA" id="ARBA00022519"/>
    </source>
</evidence>
<dbReference type="GO" id="GO:0015628">
    <property type="term" value="P:protein secretion by the type II secretion system"/>
    <property type="evidence" value="ECO:0007669"/>
    <property type="project" value="InterPro"/>
</dbReference>
<dbReference type="RefSeq" id="WP_091244946.1">
    <property type="nucleotide sequence ID" value="NZ_FNAG01000013.1"/>
</dbReference>
<dbReference type="STRING" id="265719.SAMN04488509_11385"/>
<dbReference type="AlphaFoldDB" id="A0A1G6ZFG3"/>
<dbReference type="Proteomes" id="UP000199603">
    <property type="component" value="Unassembled WGS sequence"/>
</dbReference>
<dbReference type="Pfam" id="PF07963">
    <property type="entry name" value="N_methyl"/>
    <property type="match status" value="1"/>
</dbReference>
<sequence>MRARGFSLVEVLVVAAIIAVAVAMLAGAMGYSLTGQQMRGASRDLVAALRYTRGQAIVKREPQVLVLNLDDKSYRAASRPPVKLPPKFDLAIETARQEMRSESEAGIRFFPDGSSTGGNIELSRGDTVWRIDINWLTGEVNLREPGSR</sequence>
<dbReference type="GO" id="GO:0005886">
    <property type="term" value="C:plasma membrane"/>
    <property type="evidence" value="ECO:0007669"/>
    <property type="project" value="UniProtKB-SubCell"/>
</dbReference>
<dbReference type="GO" id="GO:0015627">
    <property type="term" value="C:type II protein secretion system complex"/>
    <property type="evidence" value="ECO:0007669"/>
    <property type="project" value="InterPro"/>
</dbReference>
<protein>
    <recommendedName>
        <fullName evidence="2">Type II secretion system protein H</fullName>
    </recommendedName>
    <alternativeName>
        <fullName evidence="10">General secretion pathway protein H</fullName>
    </alternativeName>
</protein>
<keyword evidence="5" id="KW-0997">Cell inner membrane</keyword>
<dbReference type="EMBL" id="FNAG01000013">
    <property type="protein sequence ID" value="SDE00987.1"/>
    <property type="molecule type" value="Genomic_DNA"/>
</dbReference>
<evidence type="ECO:0000256" key="4">
    <source>
        <dbReference type="ARBA" id="ARBA00022481"/>
    </source>
</evidence>
<gene>
    <name evidence="12" type="ORF">SAMN04488509_11385</name>
</gene>
<evidence type="ECO:0000256" key="7">
    <source>
        <dbReference type="ARBA" id="ARBA00022989"/>
    </source>
</evidence>
<evidence type="ECO:0000313" key="12">
    <source>
        <dbReference type="EMBL" id="SDE00987.1"/>
    </source>
</evidence>
<evidence type="ECO:0000256" key="2">
    <source>
        <dbReference type="ARBA" id="ARBA00021549"/>
    </source>
</evidence>
<dbReference type="SUPFAM" id="SSF54523">
    <property type="entry name" value="Pili subunits"/>
    <property type="match status" value="1"/>
</dbReference>
<keyword evidence="4" id="KW-0488">Methylation</keyword>
<dbReference type="InterPro" id="IPR022346">
    <property type="entry name" value="T2SS_GspH"/>
</dbReference>
<dbReference type="NCBIfam" id="TIGR02532">
    <property type="entry name" value="IV_pilin_GFxxxE"/>
    <property type="match status" value="1"/>
</dbReference>
<name>A0A1G6ZFG3_9GAMM</name>
<keyword evidence="3" id="KW-1003">Cell membrane</keyword>
<dbReference type="OrthoDB" id="8481584at2"/>
<keyword evidence="7" id="KW-1133">Transmembrane helix</keyword>
<accession>A0A1G6ZFG3</accession>
<evidence type="ECO:0000313" key="13">
    <source>
        <dbReference type="Proteomes" id="UP000199603"/>
    </source>
</evidence>
<dbReference type="PROSITE" id="PS00409">
    <property type="entry name" value="PROKAR_NTER_METHYL"/>
    <property type="match status" value="1"/>
</dbReference>
<feature type="domain" description="General secretion pathway GspH" evidence="11">
    <location>
        <begin position="41"/>
        <end position="136"/>
    </location>
</feature>
<evidence type="ECO:0000256" key="9">
    <source>
        <dbReference type="ARBA" id="ARBA00025772"/>
    </source>
</evidence>
<proteinExistence type="inferred from homology"/>
<reference evidence="12 13" key="1">
    <citation type="submission" date="2016-10" db="EMBL/GenBank/DDBJ databases">
        <authorList>
            <person name="de Groot N.N."/>
        </authorList>
    </citation>
    <scope>NUCLEOTIDE SEQUENCE [LARGE SCALE GENOMIC DNA]</scope>
    <source>
        <strain evidence="12 13">DSM 16957</strain>
    </source>
</reference>
<comment type="subcellular location">
    <subcellularLocation>
        <location evidence="1">Cell inner membrane</location>
        <topology evidence="1">Single-pass membrane protein</topology>
    </subcellularLocation>
</comment>
<evidence type="ECO:0000259" key="11">
    <source>
        <dbReference type="Pfam" id="PF12019"/>
    </source>
</evidence>
<keyword evidence="6" id="KW-0812">Transmembrane</keyword>
<evidence type="ECO:0000256" key="1">
    <source>
        <dbReference type="ARBA" id="ARBA00004377"/>
    </source>
</evidence>
<dbReference type="Pfam" id="PF12019">
    <property type="entry name" value="GspH"/>
    <property type="match status" value="1"/>
</dbReference>
<evidence type="ECO:0000256" key="8">
    <source>
        <dbReference type="ARBA" id="ARBA00023136"/>
    </source>
</evidence>
<dbReference type="InterPro" id="IPR045584">
    <property type="entry name" value="Pilin-like"/>
</dbReference>
<evidence type="ECO:0000256" key="6">
    <source>
        <dbReference type="ARBA" id="ARBA00022692"/>
    </source>
</evidence>
<evidence type="ECO:0000256" key="10">
    <source>
        <dbReference type="ARBA" id="ARBA00030775"/>
    </source>
</evidence>
<organism evidence="12 13">
    <name type="scientific">Aquimonas voraii</name>
    <dbReference type="NCBI Taxonomy" id="265719"/>
    <lineage>
        <taxon>Bacteria</taxon>
        <taxon>Pseudomonadati</taxon>
        <taxon>Pseudomonadota</taxon>
        <taxon>Gammaproteobacteria</taxon>
        <taxon>Lysobacterales</taxon>
        <taxon>Lysobacteraceae</taxon>
        <taxon>Aquimonas</taxon>
    </lineage>
</organism>
<evidence type="ECO:0000256" key="3">
    <source>
        <dbReference type="ARBA" id="ARBA00022475"/>
    </source>
</evidence>
<keyword evidence="8" id="KW-0472">Membrane</keyword>
<comment type="similarity">
    <text evidence="9">Belongs to the GSP H family.</text>
</comment>
<keyword evidence="13" id="KW-1185">Reference proteome</keyword>
<dbReference type="InterPro" id="IPR012902">
    <property type="entry name" value="N_methyl_site"/>
</dbReference>